<keyword evidence="1" id="KW-0812">Transmembrane</keyword>
<dbReference type="Proteomes" id="UP000741013">
    <property type="component" value="Unassembled WGS sequence"/>
</dbReference>
<sequence>MTSFRERNPFTIGIAGSLAIAAITAATFYYEELPIVGGGTTYQAEFGEAAGLQESDEVRVAGIKVGEVTEVDLAEDHVLVSFRVQETWIGNQTSAGIKIKTLLGRKFLSLYPIGDGEQDPETPIGRDRTVTPYDVTDAFNGLANTVDAIDTNQLATSFRTLSDTFKDSPAHVRTALDGLTSLSKTVSSRDEELAELLRNARSVANSLAESGEEFQALIDDGNLLLGELNNRRESIHQLLVNAQELGKQLSGLVKDNTGQLSGVLAKLDQVTGVLQRHTENIDASLKIAGPYFRMVNNTMGNGRWVDNYVCGLVPENRDPCVPPLPEGAPK</sequence>
<organism evidence="4 5">
    <name type="scientific">Amycolatopsis magusensis</name>
    <dbReference type="NCBI Taxonomy" id="882444"/>
    <lineage>
        <taxon>Bacteria</taxon>
        <taxon>Bacillati</taxon>
        <taxon>Actinomycetota</taxon>
        <taxon>Actinomycetes</taxon>
        <taxon>Pseudonocardiales</taxon>
        <taxon>Pseudonocardiaceae</taxon>
        <taxon>Amycolatopsis</taxon>
    </lineage>
</organism>
<dbReference type="PANTHER" id="PTHR33371">
    <property type="entry name" value="INTERMEMBRANE PHOSPHOLIPID TRANSPORT SYSTEM BINDING PROTEIN MLAD-RELATED"/>
    <property type="match status" value="1"/>
</dbReference>
<protein>
    <submittedName>
        <fullName evidence="4">Phospholipid/cholesterol/gamma-HCH transport system substrate-binding protein</fullName>
    </submittedName>
</protein>
<dbReference type="PANTHER" id="PTHR33371:SF18">
    <property type="entry name" value="MCE-FAMILY PROTEIN MCE3C"/>
    <property type="match status" value="1"/>
</dbReference>
<evidence type="ECO:0000259" key="3">
    <source>
        <dbReference type="Pfam" id="PF11887"/>
    </source>
</evidence>
<dbReference type="InterPro" id="IPR024516">
    <property type="entry name" value="Mce_C"/>
</dbReference>
<evidence type="ECO:0000313" key="5">
    <source>
        <dbReference type="Proteomes" id="UP000741013"/>
    </source>
</evidence>
<dbReference type="Pfam" id="PF11887">
    <property type="entry name" value="Mce4_CUP1"/>
    <property type="match status" value="1"/>
</dbReference>
<dbReference type="PRINTS" id="PR01782">
    <property type="entry name" value="MCEVIRFACTOR"/>
</dbReference>
<keyword evidence="5" id="KW-1185">Reference proteome</keyword>
<comment type="caution">
    <text evidence="4">The sequence shown here is derived from an EMBL/GenBank/DDBJ whole genome shotgun (WGS) entry which is preliminary data.</text>
</comment>
<dbReference type="InterPro" id="IPR052336">
    <property type="entry name" value="MlaD_Phospholipid_Transporter"/>
</dbReference>
<dbReference type="InterPro" id="IPR003399">
    <property type="entry name" value="Mce/MlaD"/>
</dbReference>
<feature type="transmembrane region" description="Helical" evidence="1">
    <location>
        <begin position="12"/>
        <end position="30"/>
    </location>
</feature>
<dbReference type="InterPro" id="IPR005693">
    <property type="entry name" value="Mce"/>
</dbReference>
<evidence type="ECO:0000259" key="2">
    <source>
        <dbReference type="Pfam" id="PF02470"/>
    </source>
</evidence>
<reference evidence="4 5" key="1">
    <citation type="submission" date="2021-03" db="EMBL/GenBank/DDBJ databases">
        <title>Sequencing the genomes of 1000 actinobacteria strains.</title>
        <authorList>
            <person name="Klenk H.-P."/>
        </authorList>
    </citation>
    <scope>NUCLEOTIDE SEQUENCE [LARGE SCALE GENOMIC DNA]</scope>
    <source>
        <strain evidence="4 5">DSM 45510</strain>
    </source>
</reference>
<keyword evidence="1" id="KW-0472">Membrane</keyword>
<name>A0ABS4Q4G2_9PSEU</name>
<evidence type="ECO:0000313" key="4">
    <source>
        <dbReference type="EMBL" id="MBP2186508.1"/>
    </source>
</evidence>
<evidence type="ECO:0000256" key="1">
    <source>
        <dbReference type="SAM" id="Phobius"/>
    </source>
</evidence>
<dbReference type="EMBL" id="JAGGMS010000001">
    <property type="protein sequence ID" value="MBP2186508.1"/>
    <property type="molecule type" value="Genomic_DNA"/>
</dbReference>
<feature type="domain" description="Mammalian cell entry C-terminal" evidence="3">
    <location>
        <begin position="121"/>
        <end position="288"/>
    </location>
</feature>
<dbReference type="RefSeq" id="WP_209669632.1">
    <property type="nucleotide sequence ID" value="NZ_JAGGMS010000001.1"/>
</dbReference>
<feature type="domain" description="Mce/MlaD" evidence="2">
    <location>
        <begin position="39"/>
        <end position="112"/>
    </location>
</feature>
<proteinExistence type="predicted"/>
<dbReference type="NCBIfam" id="TIGR00996">
    <property type="entry name" value="Mtu_fam_mce"/>
    <property type="match status" value="1"/>
</dbReference>
<dbReference type="Pfam" id="PF02470">
    <property type="entry name" value="MlaD"/>
    <property type="match status" value="1"/>
</dbReference>
<accession>A0ABS4Q4G2</accession>
<gene>
    <name evidence="4" type="ORF">JOM49_008034</name>
</gene>
<keyword evidence="1" id="KW-1133">Transmembrane helix</keyword>